<dbReference type="Pfam" id="PF13312">
    <property type="entry name" value="DUF4081"/>
    <property type="match status" value="1"/>
</dbReference>
<name>A0ABT9N9D0_9ACTO</name>
<dbReference type="Gene3D" id="3.40.630.30">
    <property type="match status" value="1"/>
</dbReference>
<organism evidence="2 3">
    <name type="scientific">Arcanobacterium wilhelmae</name>
    <dbReference type="NCBI Taxonomy" id="1803177"/>
    <lineage>
        <taxon>Bacteria</taxon>
        <taxon>Bacillati</taxon>
        <taxon>Actinomycetota</taxon>
        <taxon>Actinomycetes</taxon>
        <taxon>Actinomycetales</taxon>
        <taxon>Actinomycetaceae</taxon>
        <taxon>Arcanobacterium</taxon>
    </lineage>
</organism>
<dbReference type="Proteomes" id="UP001235966">
    <property type="component" value="Unassembled WGS sequence"/>
</dbReference>
<dbReference type="Pfam" id="PF00583">
    <property type="entry name" value="Acetyltransf_1"/>
    <property type="match status" value="1"/>
</dbReference>
<dbReference type="InterPro" id="IPR000182">
    <property type="entry name" value="GNAT_dom"/>
</dbReference>
<feature type="domain" description="N-acetyltransferase" evidence="1">
    <location>
        <begin position="136"/>
        <end position="278"/>
    </location>
</feature>
<dbReference type="PROSITE" id="PS51186">
    <property type="entry name" value="GNAT"/>
    <property type="match status" value="1"/>
</dbReference>
<dbReference type="PANTHER" id="PTHR43072:SF54">
    <property type="entry name" value="GCN5-RELATED N-ACETYLTRANSFERASE"/>
    <property type="match status" value="1"/>
</dbReference>
<proteinExistence type="predicted"/>
<evidence type="ECO:0000313" key="2">
    <source>
        <dbReference type="EMBL" id="MDP9800305.1"/>
    </source>
</evidence>
<dbReference type="SUPFAM" id="SSF55729">
    <property type="entry name" value="Acyl-CoA N-acyltransferases (Nat)"/>
    <property type="match status" value="1"/>
</dbReference>
<accession>A0ABT9N9D0</accession>
<evidence type="ECO:0000259" key="1">
    <source>
        <dbReference type="PROSITE" id="PS51186"/>
    </source>
</evidence>
<dbReference type="InterPro" id="IPR016181">
    <property type="entry name" value="Acyl_CoA_acyltransferase"/>
</dbReference>
<keyword evidence="3" id="KW-1185">Reference proteome</keyword>
<dbReference type="EMBL" id="JAUSQW010000001">
    <property type="protein sequence ID" value="MDP9800305.1"/>
    <property type="molecule type" value="Genomic_DNA"/>
</dbReference>
<reference evidence="2 3" key="1">
    <citation type="submission" date="2023-07" db="EMBL/GenBank/DDBJ databases">
        <title>Sequencing the genomes of 1000 actinobacteria strains.</title>
        <authorList>
            <person name="Klenk H.-P."/>
        </authorList>
    </citation>
    <scope>NUCLEOTIDE SEQUENCE [LARGE SCALE GENOMIC DNA]</scope>
    <source>
        <strain evidence="2 3">DSM 102162</strain>
    </source>
</reference>
<evidence type="ECO:0000313" key="3">
    <source>
        <dbReference type="Proteomes" id="UP001235966"/>
    </source>
</evidence>
<comment type="caution">
    <text evidence="2">The sequence shown here is derived from an EMBL/GenBank/DDBJ whole genome shotgun (WGS) entry which is preliminary data.</text>
</comment>
<sequence>MFFFSRRSVRRLTAFDRPALIRLLDTDPVATVLARVPVEQRRSLTSAIGLFDSDGLRSVAWAGGTLVPYGFDDDGLDQLAAHIVKTSPSASSIVGPQDQVMGLWKRLESHMPEPRDVRVEQYSMVFAREPQVGGDPLVRRATPAEAPLVYPAAVAMFTEEVGYDPSGRYYRSRVENLIGEGRTFVRMGRGFNGEPKVEFKADVGALAGGVAQIQGVWVAPELRGQGIASACMSRVAQIVARQIAPTVSLYVNDYNLAAVRVYEKSGFVTVGHFSTVLL</sequence>
<protein>
    <submittedName>
        <fullName evidence="2">Ribosomal protein S18 acetylase RimI-like enzyme</fullName>
    </submittedName>
</protein>
<gene>
    <name evidence="2" type="ORF">J2S49_000381</name>
</gene>
<dbReference type="RefSeq" id="WP_278057700.1">
    <property type="nucleotide sequence ID" value="NZ_CP121247.1"/>
</dbReference>
<dbReference type="InterPro" id="IPR025289">
    <property type="entry name" value="DUF4081"/>
</dbReference>
<dbReference type="PANTHER" id="PTHR43072">
    <property type="entry name" value="N-ACETYLTRANSFERASE"/>
    <property type="match status" value="1"/>
</dbReference>
<dbReference type="CDD" id="cd04301">
    <property type="entry name" value="NAT_SF"/>
    <property type="match status" value="1"/>
</dbReference>